<reference evidence="11 12" key="1">
    <citation type="submission" date="2018-03" db="EMBL/GenBank/DDBJ databases">
        <title>Genomic Encyclopedia of Type Strains, Phase III (KMG-III): the genomes of soil and plant-associated and newly described type strains.</title>
        <authorList>
            <person name="Whitman W."/>
        </authorList>
    </citation>
    <scope>NUCLEOTIDE SEQUENCE [LARGE SCALE GENOMIC DNA]</scope>
    <source>
        <strain evidence="11 12">CGMCC 4.7125</strain>
    </source>
</reference>
<gene>
    <name evidence="11" type="ORF">B0I33_111110</name>
</gene>
<keyword evidence="3" id="KW-1003">Cell membrane</keyword>
<dbReference type="GO" id="GO:0022857">
    <property type="term" value="F:transmembrane transporter activity"/>
    <property type="evidence" value="ECO:0007669"/>
    <property type="project" value="InterPro"/>
</dbReference>
<dbReference type="RefSeq" id="WP_245901028.1">
    <property type="nucleotide sequence ID" value="NZ_PVNH01000011.1"/>
</dbReference>
<keyword evidence="12" id="KW-1185">Reference proteome</keyword>
<keyword evidence="2" id="KW-0813">Transport</keyword>
<evidence type="ECO:0000256" key="6">
    <source>
        <dbReference type="ARBA" id="ARBA00022989"/>
    </source>
</evidence>
<comment type="caution">
    <text evidence="11">The sequence shown here is derived from an EMBL/GenBank/DDBJ whole genome shotgun (WGS) entry which is preliminary data.</text>
</comment>
<evidence type="ECO:0000256" key="7">
    <source>
        <dbReference type="ARBA" id="ARBA00023136"/>
    </source>
</evidence>
<accession>A0A2T0LN35</accession>
<evidence type="ECO:0000256" key="9">
    <source>
        <dbReference type="SAM" id="MobiDB-lite"/>
    </source>
</evidence>
<evidence type="ECO:0000256" key="1">
    <source>
        <dbReference type="ARBA" id="ARBA00004651"/>
    </source>
</evidence>
<sequence>MSDQKLATVPRRRFGVGAVLRWETILLALCVLVFVFGSASTPGFAEADNISFLLLDYTEVALLAMALLPIILTGHIDLSVASILGFCSALTGALWNAGVSFETIVPVVLLAGALLGSVNAGLIVKFGLPALAVTIGTLGLYRGLAYVVLGDGAVTGFPANYRPLATDTVPGTFLPYPTLLVLVVCVLAAVVVHYTPIGRSLYAVGLGEQTARFSGIRVERLRFTLYIVSGVLCAVASLVYTLRYNSARADNGYGMELIAVAAVLLGGVSIFGGRGTVIGVSSALLLMAGLRNVLFLNDVTNEIQNVINGLLLIISVLVPVIATLLRRRRPPAPAAAADPAPPEPEPVSVPDPDPVGVSHGPNEEDQR</sequence>
<evidence type="ECO:0000256" key="4">
    <source>
        <dbReference type="ARBA" id="ARBA00022519"/>
    </source>
</evidence>
<evidence type="ECO:0000313" key="11">
    <source>
        <dbReference type="EMBL" id="PRX44598.1"/>
    </source>
</evidence>
<evidence type="ECO:0000256" key="8">
    <source>
        <dbReference type="ARBA" id="ARBA00039381"/>
    </source>
</evidence>
<dbReference type="EMBL" id="PVNH01000011">
    <property type="protein sequence ID" value="PRX44598.1"/>
    <property type="molecule type" value="Genomic_DNA"/>
</dbReference>
<evidence type="ECO:0000313" key="12">
    <source>
        <dbReference type="Proteomes" id="UP000238362"/>
    </source>
</evidence>
<dbReference type="GO" id="GO:0005886">
    <property type="term" value="C:plasma membrane"/>
    <property type="evidence" value="ECO:0007669"/>
    <property type="project" value="UniProtKB-SubCell"/>
</dbReference>
<feature type="transmembrane region" description="Helical" evidence="10">
    <location>
        <begin position="20"/>
        <end position="38"/>
    </location>
</feature>
<feature type="transmembrane region" description="Helical" evidence="10">
    <location>
        <begin position="253"/>
        <end position="271"/>
    </location>
</feature>
<evidence type="ECO:0000256" key="10">
    <source>
        <dbReference type="SAM" id="Phobius"/>
    </source>
</evidence>
<evidence type="ECO:0000256" key="3">
    <source>
        <dbReference type="ARBA" id="ARBA00022475"/>
    </source>
</evidence>
<feature type="compositionally biased region" description="Pro residues" evidence="9">
    <location>
        <begin position="339"/>
        <end position="353"/>
    </location>
</feature>
<dbReference type="Pfam" id="PF02653">
    <property type="entry name" value="BPD_transp_2"/>
    <property type="match status" value="1"/>
</dbReference>
<organism evidence="11 12">
    <name type="scientific">Prauserella shujinwangii</name>
    <dbReference type="NCBI Taxonomy" id="1453103"/>
    <lineage>
        <taxon>Bacteria</taxon>
        <taxon>Bacillati</taxon>
        <taxon>Actinomycetota</taxon>
        <taxon>Actinomycetes</taxon>
        <taxon>Pseudonocardiales</taxon>
        <taxon>Pseudonocardiaceae</taxon>
        <taxon>Prauserella</taxon>
    </lineage>
</organism>
<dbReference type="PANTHER" id="PTHR32196">
    <property type="entry name" value="ABC TRANSPORTER PERMEASE PROTEIN YPHD-RELATED-RELATED"/>
    <property type="match status" value="1"/>
</dbReference>
<keyword evidence="5 10" id="KW-0812">Transmembrane</keyword>
<keyword evidence="6 10" id="KW-1133">Transmembrane helix</keyword>
<feature type="transmembrane region" description="Helical" evidence="10">
    <location>
        <begin position="50"/>
        <end position="71"/>
    </location>
</feature>
<comment type="subcellular location">
    <subcellularLocation>
        <location evidence="1">Cell membrane</location>
        <topology evidence="1">Multi-pass membrane protein</topology>
    </subcellularLocation>
</comment>
<dbReference type="InterPro" id="IPR001851">
    <property type="entry name" value="ABC_transp_permease"/>
</dbReference>
<dbReference type="PANTHER" id="PTHR32196:SF71">
    <property type="entry name" value="AUTOINDUCER 2 IMPORT SYSTEM PERMEASE PROTEIN LSRD"/>
    <property type="match status" value="1"/>
</dbReference>
<dbReference type="Gene3D" id="1.10.3470.10">
    <property type="entry name" value="ABC transporter involved in vitamin B12 uptake, BtuC"/>
    <property type="match status" value="1"/>
</dbReference>
<evidence type="ECO:0000256" key="2">
    <source>
        <dbReference type="ARBA" id="ARBA00022448"/>
    </source>
</evidence>
<dbReference type="InterPro" id="IPR037294">
    <property type="entry name" value="ABC_BtuC-like"/>
</dbReference>
<protein>
    <recommendedName>
        <fullName evidence="8">Autoinducer 2 import system permease protein LsrD</fullName>
    </recommendedName>
</protein>
<dbReference type="Proteomes" id="UP000238362">
    <property type="component" value="Unassembled WGS sequence"/>
</dbReference>
<feature type="transmembrane region" description="Helical" evidence="10">
    <location>
        <begin position="179"/>
        <end position="202"/>
    </location>
</feature>
<feature type="transmembrane region" description="Helical" evidence="10">
    <location>
        <begin position="276"/>
        <end position="294"/>
    </location>
</feature>
<name>A0A2T0LN35_9PSEU</name>
<feature type="transmembrane region" description="Helical" evidence="10">
    <location>
        <begin position="306"/>
        <end position="325"/>
    </location>
</feature>
<feature type="transmembrane region" description="Helical" evidence="10">
    <location>
        <begin position="78"/>
        <end position="98"/>
    </location>
</feature>
<dbReference type="CDD" id="cd06579">
    <property type="entry name" value="TM_PBP1_transp_AraH_like"/>
    <property type="match status" value="1"/>
</dbReference>
<evidence type="ECO:0000256" key="5">
    <source>
        <dbReference type="ARBA" id="ARBA00022692"/>
    </source>
</evidence>
<feature type="transmembrane region" description="Helical" evidence="10">
    <location>
        <begin position="223"/>
        <end position="241"/>
    </location>
</feature>
<feature type="region of interest" description="Disordered" evidence="9">
    <location>
        <begin position="332"/>
        <end position="367"/>
    </location>
</feature>
<keyword evidence="7 10" id="KW-0472">Membrane</keyword>
<keyword evidence="4" id="KW-0997">Cell inner membrane</keyword>
<proteinExistence type="predicted"/>
<dbReference type="AlphaFoldDB" id="A0A2T0LN35"/>
<feature type="transmembrane region" description="Helical" evidence="10">
    <location>
        <begin position="104"/>
        <end position="128"/>
    </location>
</feature>
<feature type="transmembrane region" description="Helical" evidence="10">
    <location>
        <begin position="140"/>
        <end position="159"/>
    </location>
</feature>